<accession>A0AA35WBH0</accession>
<name>A0AA35WBH0_GEOBA</name>
<dbReference type="EMBL" id="CASHTH010001080">
    <property type="protein sequence ID" value="CAI8011111.1"/>
    <property type="molecule type" value="Genomic_DNA"/>
</dbReference>
<evidence type="ECO:0000256" key="1">
    <source>
        <dbReference type="ARBA" id="ARBA00022553"/>
    </source>
</evidence>
<dbReference type="AlphaFoldDB" id="A0AA35WBH0"/>
<dbReference type="CDD" id="cd00082">
    <property type="entry name" value="HisKA"/>
    <property type="match status" value="1"/>
</dbReference>
<evidence type="ECO:0000256" key="2">
    <source>
        <dbReference type="ARBA" id="ARBA00022679"/>
    </source>
</evidence>
<keyword evidence="6" id="KW-0902">Two-component regulatory system</keyword>
<dbReference type="GO" id="GO:0000155">
    <property type="term" value="F:phosphorelay sensor kinase activity"/>
    <property type="evidence" value="ECO:0007669"/>
    <property type="project" value="InterPro"/>
</dbReference>
<dbReference type="Proteomes" id="UP001174909">
    <property type="component" value="Unassembled WGS sequence"/>
</dbReference>
<gene>
    <name evidence="8" type="ORF">GBAR_LOCUS7232</name>
</gene>
<keyword evidence="7" id="KW-0472">Membrane</keyword>
<keyword evidence="3" id="KW-0547">Nucleotide-binding</keyword>
<keyword evidence="1" id="KW-0597">Phosphoprotein</keyword>
<keyword evidence="5" id="KW-0067">ATP-binding</keyword>
<dbReference type="PANTHER" id="PTHR43065:SF10">
    <property type="entry name" value="PEROXIDE STRESS-ACTIVATED HISTIDINE KINASE MAK3"/>
    <property type="match status" value="1"/>
</dbReference>
<keyword evidence="2" id="KW-0808">Transferase</keyword>
<keyword evidence="7" id="KW-1133">Transmembrane helix</keyword>
<keyword evidence="4" id="KW-0418">Kinase</keyword>
<dbReference type="GO" id="GO:0005524">
    <property type="term" value="F:ATP binding"/>
    <property type="evidence" value="ECO:0007669"/>
    <property type="project" value="UniProtKB-KW"/>
</dbReference>
<dbReference type="InterPro" id="IPR003661">
    <property type="entry name" value="HisK_dim/P_dom"/>
</dbReference>
<keyword evidence="9" id="KW-1185">Reference proteome</keyword>
<evidence type="ECO:0008006" key="10">
    <source>
        <dbReference type="Google" id="ProtNLM"/>
    </source>
</evidence>
<dbReference type="PANTHER" id="PTHR43065">
    <property type="entry name" value="SENSOR HISTIDINE KINASE"/>
    <property type="match status" value="1"/>
</dbReference>
<evidence type="ECO:0000256" key="7">
    <source>
        <dbReference type="SAM" id="Phobius"/>
    </source>
</evidence>
<comment type="caution">
    <text evidence="8">The sequence shown here is derived from an EMBL/GenBank/DDBJ whole genome shotgun (WGS) entry which is preliminary data.</text>
</comment>
<dbReference type="InterPro" id="IPR036890">
    <property type="entry name" value="HATPase_C_sf"/>
</dbReference>
<dbReference type="SUPFAM" id="SSF47384">
    <property type="entry name" value="Homodimeric domain of signal transducing histidine kinase"/>
    <property type="match status" value="1"/>
</dbReference>
<evidence type="ECO:0000256" key="5">
    <source>
        <dbReference type="ARBA" id="ARBA00022840"/>
    </source>
</evidence>
<evidence type="ECO:0000256" key="6">
    <source>
        <dbReference type="ARBA" id="ARBA00023012"/>
    </source>
</evidence>
<sequence length="229" mass="25840">MSGQRGSFTIPKPWGGTSLLQTNSGPLQGYLYYEVTPDYIIFVMPIVLVVVFSTILIVSFLSYRRIKTVEQASIWGGLAKETAHQLGTPISSLMGWVELSMELDKQRGDSTSAEIYANMQNDLTRLQRITERFGKIGSYPQQTRININSVISDAVAYFQKRLPNLSKQVELRVVDRELPEIVANADLLQWVFENLIRNSLDAIDKENGVIEIDPRLHPKGTSDCHPVQR</sequence>
<keyword evidence="7" id="KW-0812">Transmembrane</keyword>
<feature type="transmembrane region" description="Helical" evidence="7">
    <location>
        <begin position="39"/>
        <end position="61"/>
    </location>
</feature>
<evidence type="ECO:0000313" key="8">
    <source>
        <dbReference type="EMBL" id="CAI8011111.1"/>
    </source>
</evidence>
<protein>
    <recommendedName>
        <fullName evidence="10">Histidine kinase domain-containing protein</fullName>
    </recommendedName>
</protein>
<evidence type="ECO:0000313" key="9">
    <source>
        <dbReference type="Proteomes" id="UP001174909"/>
    </source>
</evidence>
<dbReference type="Gene3D" id="3.30.565.10">
    <property type="entry name" value="Histidine kinase-like ATPase, C-terminal domain"/>
    <property type="match status" value="1"/>
</dbReference>
<dbReference type="InterPro" id="IPR036097">
    <property type="entry name" value="HisK_dim/P_sf"/>
</dbReference>
<evidence type="ECO:0000256" key="4">
    <source>
        <dbReference type="ARBA" id="ARBA00022777"/>
    </source>
</evidence>
<reference evidence="8" key="1">
    <citation type="submission" date="2023-03" db="EMBL/GenBank/DDBJ databases">
        <authorList>
            <person name="Steffen K."/>
            <person name="Cardenas P."/>
        </authorList>
    </citation>
    <scope>NUCLEOTIDE SEQUENCE</scope>
</reference>
<organism evidence="8 9">
    <name type="scientific">Geodia barretti</name>
    <name type="common">Barrett's horny sponge</name>
    <dbReference type="NCBI Taxonomy" id="519541"/>
    <lineage>
        <taxon>Eukaryota</taxon>
        <taxon>Metazoa</taxon>
        <taxon>Porifera</taxon>
        <taxon>Demospongiae</taxon>
        <taxon>Heteroscleromorpha</taxon>
        <taxon>Tetractinellida</taxon>
        <taxon>Astrophorina</taxon>
        <taxon>Geodiidae</taxon>
        <taxon>Geodia</taxon>
    </lineage>
</organism>
<proteinExistence type="predicted"/>
<dbReference type="SUPFAM" id="SSF55874">
    <property type="entry name" value="ATPase domain of HSP90 chaperone/DNA topoisomerase II/histidine kinase"/>
    <property type="match status" value="1"/>
</dbReference>
<evidence type="ECO:0000256" key="3">
    <source>
        <dbReference type="ARBA" id="ARBA00022741"/>
    </source>
</evidence>